<accession>A0A918EFJ1</accession>
<reference evidence="3" key="1">
    <citation type="journal article" date="2014" name="Int. J. Syst. Evol. Microbiol.">
        <title>Complete genome sequence of Corynebacterium casei LMG S-19264T (=DSM 44701T), isolated from a smear-ripened cheese.</title>
        <authorList>
            <consortium name="US DOE Joint Genome Institute (JGI-PGF)"/>
            <person name="Walter F."/>
            <person name="Albersmeier A."/>
            <person name="Kalinowski J."/>
            <person name="Ruckert C."/>
        </authorList>
    </citation>
    <scope>NUCLEOTIDE SEQUENCE</scope>
    <source>
        <strain evidence="3">JCM 3313</strain>
    </source>
</reference>
<feature type="transmembrane region" description="Helical" evidence="1">
    <location>
        <begin position="12"/>
        <end position="35"/>
    </location>
</feature>
<dbReference type="RefSeq" id="WP_189226208.1">
    <property type="nucleotide sequence ID" value="NZ_BMRG01000014.1"/>
</dbReference>
<reference evidence="3" key="2">
    <citation type="submission" date="2020-09" db="EMBL/GenBank/DDBJ databases">
        <authorList>
            <person name="Sun Q."/>
            <person name="Ohkuma M."/>
        </authorList>
    </citation>
    <scope>NUCLEOTIDE SEQUENCE</scope>
    <source>
        <strain evidence="3">JCM 3313</strain>
    </source>
</reference>
<proteinExistence type="predicted"/>
<keyword evidence="1" id="KW-0472">Membrane</keyword>
<gene>
    <name evidence="3" type="ORF">GCM10010185_55110</name>
</gene>
<dbReference type="InterPro" id="IPR025509">
    <property type="entry name" value="DUF4396"/>
</dbReference>
<evidence type="ECO:0000313" key="3">
    <source>
        <dbReference type="EMBL" id="GGP74504.1"/>
    </source>
</evidence>
<protein>
    <recommendedName>
        <fullName evidence="2">DUF4396 domain-containing protein</fullName>
    </recommendedName>
</protein>
<evidence type="ECO:0000313" key="4">
    <source>
        <dbReference type="Proteomes" id="UP000639606"/>
    </source>
</evidence>
<comment type="caution">
    <text evidence="3">The sequence shown here is derived from an EMBL/GenBank/DDBJ whole genome shotgun (WGS) entry which is preliminary data.</text>
</comment>
<dbReference type="Proteomes" id="UP000639606">
    <property type="component" value="Unassembled WGS sequence"/>
</dbReference>
<dbReference type="EMBL" id="BMRG01000014">
    <property type="protein sequence ID" value="GGP74504.1"/>
    <property type="molecule type" value="Genomic_DNA"/>
</dbReference>
<feature type="domain" description="DUF4396" evidence="2">
    <location>
        <begin position="14"/>
        <end position="143"/>
    </location>
</feature>
<organism evidence="3 4">
    <name type="scientific">Saccharothrix coeruleofusca</name>
    <dbReference type="NCBI Taxonomy" id="33919"/>
    <lineage>
        <taxon>Bacteria</taxon>
        <taxon>Bacillati</taxon>
        <taxon>Actinomycetota</taxon>
        <taxon>Actinomycetes</taxon>
        <taxon>Pseudonocardiales</taxon>
        <taxon>Pseudonocardiaceae</taxon>
        <taxon>Saccharothrix</taxon>
    </lineage>
</organism>
<feature type="transmembrane region" description="Helical" evidence="1">
    <location>
        <begin position="113"/>
        <end position="133"/>
    </location>
</feature>
<keyword evidence="1" id="KW-1133">Transmembrane helix</keyword>
<evidence type="ECO:0000256" key="1">
    <source>
        <dbReference type="SAM" id="Phobius"/>
    </source>
</evidence>
<keyword evidence="1" id="KW-0812">Transmembrane</keyword>
<sequence>MEHGSAQQSLTRLAVSATLHCLTGCAIGEVLGMVIGTALGWSDLSTIVLAVALAFVFGYALTIRPVVKSGLPLRAAIGVALAADTVSIAVMEIVDNGVMLLVPGAMEAGLASWLFWGSLVFALAVAFVVTVPVNRWLISRGKGHAVVHQYHGGGHEGHHQH</sequence>
<feature type="transmembrane region" description="Helical" evidence="1">
    <location>
        <begin position="41"/>
        <end position="61"/>
    </location>
</feature>
<feature type="transmembrane region" description="Helical" evidence="1">
    <location>
        <begin position="73"/>
        <end position="93"/>
    </location>
</feature>
<evidence type="ECO:0000259" key="2">
    <source>
        <dbReference type="Pfam" id="PF14342"/>
    </source>
</evidence>
<dbReference type="Pfam" id="PF14342">
    <property type="entry name" value="DUF4396"/>
    <property type="match status" value="1"/>
</dbReference>
<keyword evidence="4" id="KW-1185">Reference proteome</keyword>
<dbReference type="AlphaFoldDB" id="A0A918EFJ1"/>
<name>A0A918EFJ1_9PSEU</name>